<dbReference type="Proteomes" id="UP000189286">
    <property type="component" value="Unassembled WGS sequence"/>
</dbReference>
<dbReference type="OrthoDB" id="8773615at2"/>
<organism evidence="3 4">
    <name type="scientific">Pectobacterium actinidiae</name>
    <dbReference type="NCBI Taxonomy" id="1507808"/>
    <lineage>
        <taxon>Bacteria</taxon>
        <taxon>Pseudomonadati</taxon>
        <taxon>Pseudomonadota</taxon>
        <taxon>Gammaproteobacteria</taxon>
        <taxon>Enterobacterales</taxon>
        <taxon>Pectobacteriaceae</taxon>
        <taxon>Pectobacterium</taxon>
    </lineage>
</organism>
<feature type="domain" description="DUF6791" evidence="2">
    <location>
        <begin position="10"/>
        <end position="166"/>
    </location>
</feature>
<dbReference type="RefSeq" id="WP_039356841.1">
    <property type="nucleotide sequence ID" value="NZ_JRMH01000001.1"/>
</dbReference>
<protein>
    <submittedName>
        <fullName evidence="3">Uncharacterized protein</fullName>
    </submittedName>
</protein>
<accession>A0A1V2R7W3</accession>
<proteinExistence type="predicted"/>
<evidence type="ECO:0000259" key="2">
    <source>
        <dbReference type="Pfam" id="PF20590"/>
    </source>
</evidence>
<evidence type="ECO:0000259" key="1">
    <source>
        <dbReference type="Pfam" id="PF00899"/>
    </source>
</evidence>
<name>A0A1V2R7W3_9GAMM</name>
<dbReference type="Pfam" id="PF20590">
    <property type="entry name" value="DUF6791"/>
    <property type="match status" value="1"/>
</dbReference>
<feature type="domain" description="THIF-type NAD/FAD binding fold" evidence="1">
    <location>
        <begin position="178"/>
        <end position="320"/>
    </location>
</feature>
<dbReference type="Gene3D" id="3.40.50.720">
    <property type="entry name" value="NAD(P)-binding Rossmann-like Domain"/>
    <property type="match status" value="1"/>
</dbReference>
<dbReference type="SUPFAM" id="SSF69572">
    <property type="entry name" value="Activating enzymes of the ubiquitin-like proteins"/>
    <property type="match status" value="1"/>
</dbReference>
<evidence type="ECO:0000313" key="4">
    <source>
        <dbReference type="Proteomes" id="UP000189286"/>
    </source>
</evidence>
<gene>
    <name evidence="3" type="ORF">BSK71_04730</name>
</gene>
<dbReference type="InterPro" id="IPR046741">
    <property type="entry name" value="DUF6791"/>
</dbReference>
<dbReference type="EMBL" id="MPUJ01000002">
    <property type="protein sequence ID" value="ONK08537.1"/>
    <property type="molecule type" value="Genomic_DNA"/>
</dbReference>
<reference evidence="4" key="1">
    <citation type="submission" date="2016-11" db="EMBL/GenBank/DDBJ databases">
        <authorList>
            <person name="Panda P."/>
            <person name="Visnovsky S."/>
            <person name="Pitman A."/>
        </authorList>
    </citation>
    <scope>NUCLEOTIDE SEQUENCE [LARGE SCALE GENOMIC DNA]</scope>
    <source>
        <strain evidence="4">ICMP 9972</strain>
    </source>
</reference>
<sequence length="397" mass="45100">MFQKLVSHNQDLNLLVEKGYAVSFDSNYLIIRDIPYLNESKELLYAAFICKIVYKDAETVMQEDHQVFFTGESPCDVNGMLIPNLADRPATLTLSENCTDLIVERQFSNKPYVKGVPGNFEDFFKKIESYTSIISGPAMELYNVDPYTFNHKIDIEENSVFKFQDTLTSRAEIVELSNKFKSEIVAIIGLGGTGSYILDFLVKTPVKEIRGFDFDDFFIHNAFRSPGKTENTEFKKKKSTVYQERYDNFRHGVFLKTQKIGTESLELLQGVTFAFVCVDNGESRAEIFEALISLGIPYIDVGMGLSKKSGTLSGMIRTTYYPEGSAQEVLDKNLSDLSKQRDNLYRTNIQIGELNALNACLAVIKFKQYKGFYSSEEDFYHTLFNISDLKIVSESIS</sequence>
<dbReference type="InterPro" id="IPR000594">
    <property type="entry name" value="ThiF_NAD_FAD-bd"/>
</dbReference>
<dbReference type="Pfam" id="PF00899">
    <property type="entry name" value="ThiF"/>
    <property type="match status" value="1"/>
</dbReference>
<dbReference type="CDD" id="cd01483">
    <property type="entry name" value="E1_enzyme_family"/>
    <property type="match status" value="1"/>
</dbReference>
<dbReference type="NCBIfam" id="NF004803">
    <property type="entry name" value="PRK06153.1-2"/>
    <property type="match status" value="1"/>
</dbReference>
<evidence type="ECO:0000313" key="3">
    <source>
        <dbReference type="EMBL" id="ONK08537.1"/>
    </source>
</evidence>
<dbReference type="InterPro" id="IPR035985">
    <property type="entry name" value="Ubiquitin-activating_enz"/>
</dbReference>
<comment type="caution">
    <text evidence="3">The sequence shown here is derived from an EMBL/GenBank/DDBJ whole genome shotgun (WGS) entry which is preliminary data.</text>
</comment>
<dbReference type="AlphaFoldDB" id="A0A1V2R7W3"/>
<dbReference type="GO" id="GO:0008641">
    <property type="term" value="F:ubiquitin-like modifier activating enzyme activity"/>
    <property type="evidence" value="ECO:0007669"/>
    <property type="project" value="InterPro"/>
</dbReference>